<gene>
    <name evidence="1" type="ORF">CH330_09265</name>
</gene>
<proteinExistence type="predicted"/>
<name>A0A235BQY9_UNCW3</name>
<feature type="non-terminal residue" evidence="1">
    <location>
        <position position="1"/>
    </location>
</feature>
<comment type="caution">
    <text evidence="1">The sequence shown here is derived from an EMBL/GenBank/DDBJ whole genome shotgun (WGS) entry which is preliminary data.</text>
</comment>
<dbReference type="EMBL" id="NOZP01000178">
    <property type="protein sequence ID" value="OYD14137.1"/>
    <property type="molecule type" value="Genomic_DNA"/>
</dbReference>
<dbReference type="AlphaFoldDB" id="A0A235BQY9"/>
<sequence length="103" mass="11109">KACGLKMEVVTDDLVTAGEEAWEEGQYHSYNEIVAILRNLAATYPSICVLDSFGTTYEGAGLSVSKSATIRRLMKMNPNCSGLVFIIPGNGPQPKCRVTSPIL</sequence>
<accession>A0A235BQY9</accession>
<protein>
    <submittedName>
        <fullName evidence="1">Uncharacterized protein</fullName>
    </submittedName>
</protein>
<reference evidence="1 2" key="1">
    <citation type="submission" date="2017-07" db="EMBL/GenBank/DDBJ databases">
        <title>Recovery of genomes from metagenomes via a dereplication, aggregation, and scoring strategy.</title>
        <authorList>
            <person name="Sieber C.M."/>
            <person name="Probst A.J."/>
            <person name="Sharrar A."/>
            <person name="Thomas B.C."/>
            <person name="Hess M."/>
            <person name="Tringe S.G."/>
            <person name="Banfield J.F."/>
        </authorList>
    </citation>
    <scope>NUCLEOTIDE SEQUENCE [LARGE SCALE GENOMIC DNA]</scope>
    <source>
        <strain evidence="1">JGI_Cruoil_03_51_56</strain>
    </source>
</reference>
<dbReference type="SUPFAM" id="SSF53187">
    <property type="entry name" value="Zn-dependent exopeptidases"/>
    <property type="match status" value="1"/>
</dbReference>
<organism evidence="1 2">
    <name type="scientific">candidate division WOR-3 bacterium JGI_Cruoil_03_51_56</name>
    <dbReference type="NCBI Taxonomy" id="1973747"/>
    <lineage>
        <taxon>Bacteria</taxon>
        <taxon>Bacteria division WOR-3</taxon>
    </lineage>
</organism>
<evidence type="ECO:0000313" key="1">
    <source>
        <dbReference type="EMBL" id="OYD14137.1"/>
    </source>
</evidence>
<evidence type="ECO:0000313" key="2">
    <source>
        <dbReference type="Proteomes" id="UP000215559"/>
    </source>
</evidence>
<dbReference type="Proteomes" id="UP000215559">
    <property type="component" value="Unassembled WGS sequence"/>
</dbReference>
<dbReference type="Gene3D" id="3.40.630.10">
    <property type="entry name" value="Zn peptidases"/>
    <property type="match status" value="1"/>
</dbReference>